<dbReference type="HOGENOM" id="CLU_929806_0_0_9"/>
<reference evidence="2 3" key="1">
    <citation type="submission" date="2013-02" db="EMBL/GenBank/DDBJ databases">
        <title>The Genome Sequence of Enterococcus faecalis ATCC_6055.</title>
        <authorList>
            <consortium name="The Broad Institute Genome Sequencing Platform"/>
            <consortium name="The Broad Institute Genome Sequencing Center for Infectious Disease"/>
            <person name="Earl A.M."/>
            <person name="Gilmore M.S."/>
            <person name="Lebreton F."/>
            <person name="Walker B."/>
            <person name="Young S.K."/>
            <person name="Zeng Q."/>
            <person name="Gargeya S."/>
            <person name="Fitzgerald M."/>
            <person name="Haas B."/>
            <person name="Abouelleil A."/>
            <person name="Alvarado L."/>
            <person name="Arachchi H.M."/>
            <person name="Berlin A.M."/>
            <person name="Chapman S.B."/>
            <person name="Dewar J."/>
            <person name="Goldberg J."/>
            <person name="Griggs A."/>
            <person name="Gujja S."/>
            <person name="Hansen M."/>
            <person name="Howarth C."/>
            <person name="Imamovic A."/>
            <person name="Larimer J."/>
            <person name="McCowan C."/>
            <person name="Murphy C."/>
            <person name="Neiman D."/>
            <person name="Pearson M."/>
            <person name="Priest M."/>
            <person name="Roberts A."/>
            <person name="Saif S."/>
            <person name="Shea T."/>
            <person name="Sisk P."/>
            <person name="Sykes S."/>
            <person name="Wortman J."/>
            <person name="Nusbaum C."/>
            <person name="Birren B."/>
        </authorList>
    </citation>
    <scope>NUCLEOTIDE SEQUENCE [LARGE SCALE GENOMIC DNA]</scope>
    <source>
        <strain evidence="2 3">ATCC 6055</strain>
    </source>
</reference>
<name>R3HZS9_ENTFL</name>
<dbReference type="RefSeq" id="WP_010829006.1">
    <property type="nucleotide sequence ID" value="NZ_KB944865.1"/>
</dbReference>
<feature type="transmembrane region" description="Helical" evidence="1">
    <location>
        <begin position="137"/>
        <end position="156"/>
    </location>
</feature>
<dbReference type="EMBL" id="ASDZ01000029">
    <property type="protein sequence ID" value="EOK10928.1"/>
    <property type="molecule type" value="Genomic_DNA"/>
</dbReference>
<feature type="transmembrane region" description="Helical" evidence="1">
    <location>
        <begin position="168"/>
        <end position="187"/>
    </location>
</feature>
<keyword evidence="1" id="KW-0812">Transmembrane</keyword>
<proteinExistence type="predicted"/>
<dbReference type="AlphaFoldDB" id="R3HZS9"/>
<feature type="transmembrane region" description="Helical" evidence="1">
    <location>
        <begin position="36"/>
        <end position="56"/>
    </location>
</feature>
<organism evidence="2 3">
    <name type="scientific">Enterococcus faecalis ATCC 6055</name>
    <dbReference type="NCBI Taxonomy" id="1169311"/>
    <lineage>
        <taxon>Bacteria</taxon>
        <taxon>Bacillati</taxon>
        <taxon>Bacillota</taxon>
        <taxon>Bacilli</taxon>
        <taxon>Lactobacillales</taxon>
        <taxon>Enterococcaceae</taxon>
        <taxon>Enterococcus</taxon>
    </lineage>
</organism>
<keyword evidence="1" id="KW-0472">Membrane</keyword>
<protein>
    <submittedName>
        <fullName evidence="2">Uncharacterized protein</fullName>
    </submittedName>
</protein>
<accession>R3HZS9</accession>
<feature type="transmembrane region" description="Helical" evidence="1">
    <location>
        <begin position="89"/>
        <end position="107"/>
    </location>
</feature>
<dbReference type="Proteomes" id="UP000013638">
    <property type="component" value="Unassembled WGS sequence"/>
</dbReference>
<sequence length="302" mass="34703">MSLLKIGGVFFLISMFLEGMRAAYKNNYGRSFVNTVGTVLIITTMMSALDFVFSFWNERWLFFSKLFGSMKQLITGTGYDYSDLLNVKLSFFGVLGTFVLVYAGFLIRSSNVKGKKVIRIVPKMGIPLYLPMKEFSYLYSWLVLTTMSVMTIFYSVVYDLSSRDKQFFMVGAIMAVIWELLLTMYFFECFKQIIRHIFLLELLEKQNKIPYIFQLIDSLLIKSSITLTKEALTKDKKNQRLILLCIDYGVIEKLELIQSTNGSLCISLSEEAETFFKNQTAILNEGLIVGELTTYNETDTSK</sequence>
<evidence type="ECO:0000313" key="3">
    <source>
        <dbReference type="Proteomes" id="UP000013638"/>
    </source>
</evidence>
<evidence type="ECO:0000256" key="1">
    <source>
        <dbReference type="SAM" id="Phobius"/>
    </source>
</evidence>
<keyword evidence="1" id="KW-1133">Transmembrane helix</keyword>
<dbReference type="PATRIC" id="fig|1169311.3.peg.2420"/>
<evidence type="ECO:0000313" key="2">
    <source>
        <dbReference type="EMBL" id="EOK10928.1"/>
    </source>
</evidence>
<gene>
    <name evidence="2" type="ORF">WOU_02455</name>
</gene>
<comment type="caution">
    <text evidence="2">The sequence shown here is derived from an EMBL/GenBank/DDBJ whole genome shotgun (WGS) entry which is preliminary data.</text>
</comment>